<dbReference type="InterPro" id="IPR043502">
    <property type="entry name" value="DNA/RNA_pol_sf"/>
</dbReference>
<dbReference type="InterPro" id="IPR012338">
    <property type="entry name" value="Beta-lactam/transpept-like"/>
</dbReference>
<name>A0A2U1NN74_ARTAN</name>
<dbReference type="Pfam" id="PF00144">
    <property type="entry name" value="Beta-lactamase"/>
    <property type="match status" value="2"/>
</dbReference>
<evidence type="ECO:0000259" key="2">
    <source>
        <dbReference type="PROSITE" id="PS50878"/>
    </source>
</evidence>
<dbReference type="InterPro" id="IPR000477">
    <property type="entry name" value="RT_dom"/>
</dbReference>
<evidence type="ECO:0000313" key="4">
    <source>
        <dbReference type="Proteomes" id="UP000245207"/>
    </source>
</evidence>
<dbReference type="Gene3D" id="3.40.710.10">
    <property type="entry name" value="DD-peptidase/beta-lactamase superfamily"/>
    <property type="match status" value="3"/>
</dbReference>
<dbReference type="PANTHER" id="PTHR43319:SF3">
    <property type="entry name" value="BETA-LACTAMASE-RELATED DOMAIN-CONTAINING PROTEIN"/>
    <property type="match status" value="1"/>
</dbReference>
<keyword evidence="4" id="KW-1185">Reference proteome</keyword>
<organism evidence="3 4">
    <name type="scientific">Artemisia annua</name>
    <name type="common">Sweet wormwood</name>
    <dbReference type="NCBI Taxonomy" id="35608"/>
    <lineage>
        <taxon>Eukaryota</taxon>
        <taxon>Viridiplantae</taxon>
        <taxon>Streptophyta</taxon>
        <taxon>Embryophyta</taxon>
        <taxon>Tracheophyta</taxon>
        <taxon>Spermatophyta</taxon>
        <taxon>Magnoliopsida</taxon>
        <taxon>eudicotyledons</taxon>
        <taxon>Gunneridae</taxon>
        <taxon>Pentapetalae</taxon>
        <taxon>asterids</taxon>
        <taxon>campanulids</taxon>
        <taxon>Asterales</taxon>
        <taxon>Asteraceae</taxon>
        <taxon>Asteroideae</taxon>
        <taxon>Anthemideae</taxon>
        <taxon>Artemisiinae</taxon>
        <taxon>Artemisia</taxon>
    </lineage>
</organism>
<keyword evidence="3" id="KW-0418">Kinase</keyword>
<dbReference type="EMBL" id="PKPP01002484">
    <property type="protein sequence ID" value="PWA74963.1"/>
    <property type="molecule type" value="Genomic_DNA"/>
</dbReference>
<reference evidence="3 4" key="1">
    <citation type="journal article" date="2018" name="Mol. Plant">
        <title>The genome of Artemisia annua provides insight into the evolution of Asteraceae family and artemisinin biosynthesis.</title>
        <authorList>
            <person name="Shen Q."/>
            <person name="Zhang L."/>
            <person name="Liao Z."/>
            <person name="Wang S."/>
            <person name="Yan T."/>
            <person name="Shi P."/>
            <person name="Liu M."/>
            <person name="Fu X."/>
            <person name="Pan Q."/>
            <person name="Wang Y."/>
            <person name="Lv Z."/>
            <person name="Lu X."/>
            <person name="Zhang F."/>
            <person name="Jiang W."/>
            <person name="Ma Y."/>
            <person name="Chen M."/>
            <person name="Hao X."/>
            <person name="Li L."/>
            <person name="Tang Y."/>
            <person name="Lv G."/>
            <person name="Zhou Y."/>
            <person name="Sun X."/>
            <person name="Brodelius P.E."/>
            <person name="Rose J.K.C."/>
            <person name="Tang K."/>
        </authorList>
    </citation>
    <scope>NUCLEOTIDE SEQUENCE [LARGE SCALE GENOMIC DNA]</scope>
    <source>
        <strain evidence="4">cv. Huhao1</strain>
        <tissue evidence="3">Leaf</tissue>
    </source>
</reference>
<dbReference type="CDD" id="cd01650">
    <property type="entry name" value="RT_nLTR_like"/>
    <property type="match status" value="1"/>
</dbReference>
<sequence>MMKMLKRFVGSIIFSNMNIGPASNAKWLYDSPIRSDVEAKLRRFLVELGNADKILGIQVCAYKDGQVIVDTAAGVLAKEDPRPVQPDSLFPVFSVTKGITSGMVHWLADKGKLKLDENVANIWPEFGTNRKDQIKHASGKKFQEVLEEAFVRPLNVEGELYVGIPPGVESRLATLTMDTSVFSKLPKPGTTSTSSVSSTLPSTFTFNSIAGLIPLSNTLNVRRAILPAANGHLSARALARYYATLLDGGVVPPRHSSSSLPTLGSHPHHPTFPSIKTRKDKNPKPDHYIRIPETETETNGTSDEVDNKIFTNPKEKIHDAFLGSGDYKDLIIPDGKFGLGFRRVKTTDGCVIGFGHAGLGVDTLSGWMEKENEKVSMLRQKARVRWDVEGDENTKFFHSFVVGVDTLSGWMEKENEKVSMLRQKARVRWDVEGDENTKFFHSFVKRRNNKNNIRGLLVDGVWCEEPNIIKKEMVRHYKVLFSEGARSRPIFCCDRIVKISSEEANRLERDFAEKEVWDAIHGCGGDKAPGLDGFNFKFIRKLWEIIKGDTVRAVKWFWDKLEISRGCNASFVTIIPKVADPIGLGDFRPISLIGCYYKIISKMLAERVKKVVGNVVGDVQNAFIKGRYILDGILVANETVEYIKRKKEKGLVFKVDFEKAYDSINWRFIVDIMKRMGFGSKWCKWVENCLKSATISILVNGSPTEEFGLERGVRQGDPLSPFLFILAAEGLNAIVSEAVDKGIFKGIVVESDKVTVSHLQYADDTIFFGEWNKENAKSLMCILRCFEEVSGLRINFNKSKLYGVGVSSGEILDMARWMRCGVGELPFTYLGLPIGVCMRRTCAWNLVLEKFKKRLADWKAKTMSFGGRLTLVKSVLGSLPLYYFSMFRVTSSVIKNLESIRREFCWGGVGECKKMSWVKWDLVIASHGDGGYTDVYVGCLLLWQFQALVVVALLHTLVLGLVLSSFVEIVLDFSSSGICLFEMRVIPDARNMNIGPASNAKWLYDSPISSDVEAKLRRFLVELGNADKILGIQVCAYKDGQVIIDTAAGVLAKEDPRPVQPDSLFPVFSVTKGITSGMVHWLADKGKLKLDENVANIWPEFGTNRKDQIKVNHILNHTSGLHNALAGVSEEDPTLFCDFDECLKRIAMGAPETEPGREQLYHYLSYGWLCGGIIEHASGKKFQDVLNEAFVRPLNLEGELYIGIPPGVESRVATLTIDTNDLITLGQLAEACRQDPESTATPSSFTYNMVETLIPLCNTLNARRAIQPAANGHFSARAVARYYAALVDPTFPSKKIFTSSKAKLHDAFLGRGDYKDLILQNRMFGLGFKRVEATDGSVIGFGHAGLGCSTAYCDINNRFAISVTINKLSLGTLTGEIIRFICSELDLPVPQDYAESRDFIEEPKIN</sequence>
<dbReference type="PANTHER" id="PTHR43319">
    <property type="entry name" value="BETA-LACTAMASE-RELATED"/>
    <property type="match status" value="1"/>
</dbReference>
<feature type="region of interest" description="Disordered" evidence="1">
    <location>
        <begin position="254"/>
        <end position="287"/>
    </location>
</feature>
<feature type="domain" description="Reverse transcriptase" evidence="2">
    <location>
        <begin position="559"/>
        <end position="834"/>
    </location>
</feature>
<evidence type="ECO:0000256" key="1">
    <source>
        <dbReference type="SAM" id="MobiDB-lite"/>
    </source>
</evidence>
<dbReference type="InterPro" id="IPR001466">
    <property type="entry name" value="Beta-lactam-related"/>
</dbReference>
<dbReference type="STRING" id="35608.A0A2U1NN74"/>
<dbReference type="GO" id="GO:0016301">
    <property type="term" value="F:kinase activity"/>
    <property type="evidence" value="ECO:0007669"/>
    <property type="project" value="UniProtKB-KW"/>
</dbReference>
<protein>
    <submittedName>
        <fullName evidence="3">Protein kinase-like domain, Beta-lactamase/transpeptidase-like protein</fullName>
    </submittedName>
</protein>
<accession>A0A2U1NN74</accession>
<keyword evidence="3" id="KW-0808">Transferase</keyword>
<dbReference type="Proteomes" id="UP000245207">
    <property type="component" value="Unassembled WGS sequence"/>
</dbReference>
<dbReference type="OrthoDB" id="1937528at2759"/>
<dbReference type="Pfam" id="PF00078">
    <property type="entry name" value="RVT_1"/>
    <property type="match status" value="1"/>
</dbReference>
<dbReference type="SUPFAM" id="SSF56601">
    <property type="entry name" value="beta-lactamase/transpeptidase-like"/>
    <property type="match status" value="2"/>
</dbReference>
<dbReference type="InterPro" id="IPR052907">
    <property type="entry name" value="Beta-lactamase/esterase"/>
</dbReference>
<dbReference type="SUPFAM" id="SSF56672">
    <property type="entry name" value="DNA/RNA polymerases"/>
    <property type="match status" value="1"/>
</dbReference>
<proteinExistence type="predicted"/>
<dbReference type="PROSITE" id="PS50878">
    <property type="entry name" value="RT_POL"/>
    <property type="match status" value="1"/>
</dbReference>
<gene>
    <name evidence="3" type="ORF">CTI12_AA247560</name>
</gene>
<comment type="caution">
    <text evidence="3">The sequence shown here is derived from an EMBL/GenBank/DDBJ whole genome shotgun (WGS) entry which is preliminary data.</text>
</comment>
<evidence type="ECO:0000313" key="3">
    <source>
        <dbReference type="EMBL" id="PWA74963.1"/>
    </source>
</evidence>